<evidence type="ECO:0000313" key="2">
    <source>
        <dbReference type="Proteomes" id="UP000834106"/>
    </source>
</evidence>
<reference evidence="1" key="1">
    <citation type="submission" date="2023-05" db="EMBL/GenBank/DDBJ databases">
        <authorList>
            <person name="Huff M."/>
        </authorList>
    </citation>
    <scope>NUCLEOTIDE SEQUENCE</scope>
</reference>
<proteinExistence type="predicted"/>
<dbReference type="PANTHER" id="PTHR46286">
    <property type="entry name" value="VIN3-LIKE PROTEIN 2-RELATED"/>
    <property type="match status" value="1"/>
</dbReference>
<accession>A0AAD1ZCY3</accession>
<gene>
    <name evidence="1" type="ORF">FPE_LOCUS14369</name>
</gene>
<dbReference type="GO" id="GO:0040029">
    <property type="term" value="P:epigenetic regulation of gene expression"/>
    <property type="evidence" value="ECO:0007669"/>
    <property type="project" value="InterPro"/>
</dbReference>
<dbReference type="InterPro" id="IPR044514">
    <property type="entry name" value="VIN3-like"/>
</dbReference>
<evidence type="ECO:0000313" key="1">
    <source>
        <dbReference type="EMBL" id="CAI9766939.1"/>
    </source>
</evidence>
<dbReference type="GO" id="GO:0010048">
    <property type="term" value="P:vernalization response"/>
    <property type="evidence" value="ECO:0007669"/>
    <property type="project" value="InterPro"/>
</dbReference>
<dbReference type="Proteomes" id="UP000834106">
    <property type="component" value="Chromosome 8"/>
</dbReference>
<name>A0AAD1ZCY3_9LAMI</name>
<organism evidence="1 2">
    <name type="scientific">Fraxinus pennsylvanica</name>
    <dbReference type="NCBI Taxonomy" id="56036"/>
    <lineage>
        <taxon>Eukaryota</taxon>
        <taxon>Viridiplantae</taxon>
        <taxon>Streptophyta</taxon>
        <taxon>Embryophyta</taxon>
        <taxon>Tracheophyta</taxon>
        <taxon>Spermatophyta</taxon>
        <taxon>Magnoliopsida</taxon>
        <taxon>eudicotyledons</taxon>
        <taxon>Gunneridae</taxon>
        <taxon>Pentapetalae</taxon>
        <taxon>asterids</taxon>
        <taxon>lamiids</taxon>
        <taxon>Lamiales</taxon>
        <taxon>Oleaceae</taxon>
        <taxon>Oleeae</taxon>
        <taxon>Fraxinus</taxon>
    </lineage>
</organism>
<keyword evidence="2" id="KW-1185">Reference proteome</keyword>
<dbReference type="EMBL" id="OU503043">
    <property type="protein sequence ID" value="CAI9766939.1"/>
    <property type="molecule type" value="Genomic_DNA"/>
</dbReference>
<dbReference type="AlphaFoldDB" id="A0AAD1ZCY3"/>
<dbReference type="PANTHER" id="PTHR46286:SF1">
    <property type="entry name" value="VIN3-LIKE PROTEIN 1"/>
    <property type="match status" value="1"/>
</dbReference>
<sequence>MRLFPSVNSFILCATKSGGKWTLPRECLLVLRISLLGNNGREEPGSGDSCCFSCHIEYALLSGKVGVVNLGQLMQLDGGYCCASRGKVSGIIWIFLSYWLLEEISRFQEPDQIIAEAKDKLETQAGMGQEQICGGDIRKCSGDPNFLKPDTLLEDRLSSIPRVIDLNVSPVPYLNEEFTPPVESFRNNWNSSKP</sequence>
<protein>
    <submittedName>
        <fullName evidence="1">Uncharacterized protein</fullName>
    </submittedName>
</protein>